<comment type="catalytic activity">
    <reaction evidence="11">
        <text>14-hydroxy-(4Z,7Z,10Z,12E,16Z,19Z)-docosahexaenoate + NAD(+) = 14-oxo-(4Z,7Z,10Z,12E,16Z,19Z)-docosahexaenoate + NADH + H(+)</text>
        <dbReference type="Rhea" id="RHEA:48952"/>
        <dbReference type="ChEBI" id="CHEBI:15378"/>
        <dbReference type="ChEBI" id="CHEBI:57540"/>
        <dbReference type="ChEBI" id="CHEBI:57945"/>
        <dbReference type="ChEBI" id="CHEBI:90866"/>
        <dbReference type="ChEBI" id="CHEBI:90867"/>
    </reaction>
    <physiologicalReaction direction="left-to-right" evidence="11">
        <dbReference type="Rhea" id="RHEA:48953"/>
    </physiologicalReaction>
</comment>
<evidence type="ECO:0000256" key="10">
    <source>
        <dbReference type="ARBA" id="ARBA00047672"/>
    </source>
</evidence>
<comment type="function">
    <text evidence="8">Catalyzes the NAD-dependent dehydrogenation (oxidation) of a broad array of hydroxylated polyunsaturated fatty acids (mainly eicosanoids and docosanoids, including prostaglandins, lipoxins and resolvins), yielding their corresponding keto (oxo) metabolites. Decreases the levels of the pro-proliferative prostaglandins such as prostaglandin E2 (whose activity is increased in cancer because of an increase in the expression of cyclooxygenase 2) and generates oxo-fatty acid products that can profoundly influence cell function by abrogating pro-inflammatory cytokine expression. Converts resolvins E1, D1 and D2 to their oxo products, which represents a mode of resolvin inactivation. Resolvin E1 plays important roles during the resolution phase of acute inflammation, while resolvins D1 and D2 have a unique role in obesity-induced adipose inflammation.</text>
</comment>
<evidence type="ECO:0000256" key="5">
    <source>
        <dbReference type="ARBA" id="ARBA00040276"/>
    </source>
</evidence>
<evidence type="ECO:0000256" key="8">
    <source>
        <dbReference type="ARBA" id="ARBA00045705"/>
    </source>
</evidence>
<keyword evidence="24" id="KW-1185">Reference proteome</keyword>
<dbReference type="Pfam" id="PF00106">
    <property type="entry name" value="adh_short"/>
    <property type="match status" value="1"/>
</dbReference>
<dbReference type="OMA" id="FTRSAAX"/>
<comment type="catalytic activity">
    <reaction evidence="13">
        <text>(11R)-hydroxy-(5Z,8Z,12E,14Z)-eicosatetraenoate + NAD(+) = 11-oxo-(5Z,8Z,12E,14Z)-eicosatetraenoate + NADH + H(+)</text>
        <dbReference type="Rhea" id="RHEA:48640"/>
        <dbReference type="ChEBI" id="CHEBI:15378"/>
        <dbReference type="ChEBI" id="CHEBI:57540"/>
        <dbReference type="ChEBI" id="CHEBI:57945"/>
        <dbReference type="ChEBI" id="CHEBI:78836"/>
        <dbReference type="ChEBI" id="CHEBI:90697"/>
    </reaction>
    <physiologicalReaction direction="left-to-right" evidence="13">
        <dbReference type="Rhea" id="RHEA:48641"/>
    </physiologicalReaction>
</comment>
<dbReference type="AlphaFoldDB" id="A7SGX6"/>
<evidence type="ECO:0000256" key="21">
    <source>
        <dbReference type="ARBA" id="ARBA00049188"/>
    </source>
</evidence>
<comment type="catalytic activity">
    <reaction evidence="10">
        <text>resolvin D1 + NAD(+) = 8-oxoresolvin D1 + NADH + H(+)</text>
        <dbReference type="Rhea" id="RHEA:50124"/>
        <dbReference type="ChEBI" id="CHEBI:15378"/>
        <dbReference type="ChEBI" id="CHEBI:57540"/>
        <dbReference type="ChEBI" id="CHEBI:57945"/>
        <dbReference type="ChEBI" id="CHEBI:132079"/>
        <dbReference type="ChEBI" id="CHEBI:132080"/>
    </reaction>
    <physiologicalReaction direction="left-to-right" evidence="10">
        <dbReference type="Rhea" id="RHEA:50125"/>
    </physiologicalReaction>
</comment>
<dbReference type="PANTHER" id="PTHR44229:SF4">
    <property type="entry name" value="15-HYDROXYPROSTAGLANDIN DEHYDROGENASE [NAD(+)]"/>
    <property type="match status" value="1"/>
</dbReference>
<organism evidence="23 24">
    <name type="scientific">Nematostella vectensis</name>
    <name type="common">Starlet sea anemone</name>
    <dbReference type="NCBI Taxonomy" id="45351"/>
    <lineage>
        <taxon>Eukaryota</taxon>
        <taxon>Metazoa</taxon>
        <taxon>Cnidaria</taxon>
        <taxon>Anthozoa</taxon>
        <taxon>Hexacorallia</taxon>
        <taxon>Actiniaria</taxon>
        <taxon>Edwardsiidae</taxon>
        <taxon>Nematostella</taxon>
    </lineage>
</organism>
<dbReference type="FunFam" id="3.40.50.720:FF:000149">
    <property type="entry name" value="15-hydroxyprostaglandin dehydrogenase [NAD(+)]"/>
    <property type="match status" value="1"/>
</dbReference>
<dbReference type="PhylomeDB" id="A7SGX6"/>
<dbReference type="EC" id="1.1.1.232" evidence="4"/>
<comment type="catalytic activity">
    <reaction evidence="15">
        <text>resolvin D2 + NAD(+) = 7-oxoresolvin D2 + NADH + H(+)</text>
        <dbReference type="Rhea" id="RHEA:53584"/>
        <dbReference type="ChEBI" id="CHEBI:15378"/>
        <dbReference type="ChEBI" id="CHEBI:57540"/>
        <dbReference type="ChEBI" id="CHEBI:57945"/>
        <dbReference type="ChEBI" id="CHEBI:133367"/>
        <dbReference type="ChEBI" id="CHEBI:137497"/>
    </reaction>
    <physiologicalReaction direction="left-to-right" evidence="15">
        <dbReference type="Rhea" id="RHEA:53585"/>
    </physiologicalReaction>
</comment>
<dbReference type="CDD" id="cd05323">
    <property type="entry name" value="ADH_SDR_c_like"/>
    <property type="match status" value="1"/>
</dbReference>
<comment type="catalytic activity">
    <reaction evidence="20">
        <text>(15S)-hydroxy-(5Z,8Z,11Z,13E)-eicosatetraenoate + NAD(+) = 15-oxo-(5Z,8Z,11Z,13E)-eicosatetraenoate + NADH + H(+)</text>
        <dbReference type="Rhea" id="RHEA:23260"/>
        <dbReference type="ChEBI" id="CHEBI:15378"/>
        <dbReference type="ChEBI" id="CHEBI:57409"/>
        <dbReference type="ChEBI" id="CHEBI:57410"/>
        <dbReference type="ChEBI" id="CHEBI:57540"/>
        <dbReference type="ChEBI" id="CHEBI:57945"/>
        <dbReference type="EC" id="1.1.1.232"/>
    </reaction>
    <physiologicalReaction direction="left-to-right" evidence="20">
        <dbReference type="Rhea" id="RHEA:23261"/>
    </physiologicalReaction>
</comment>
<comment type="catalytic activity">
    <reaction evidence="17">
        <text>prostaglandin A1 + NAD(+) = 15-oxo-prostaglandin A1 + NADH + H(+)</text>
        <dbReference type="Rhea" id="RHEA:41263"/>
        <dbReference type="ChEBI" id="CHEBI:15378"/>
        <dbReference type="ChEBI" id="CHEBI:57398"/>
        <dbReference type="ChEBI" id="CHEBI:57540"/>
        <dbReference type="ChEBI" id="CHEBI:57945"/>
        <dbReference type="ChEBI" id="CHEBI:85072"/>
    </reaction>
    <physiologicalReaction direction="left-to-right" evidence="17">
        <dbReference type="Rhea" id="RHEA:41264"/>
    </physiologicalReaction>
</comment>
<comment type="catalytic activity">
    <reaction evidence="16">
        <text>lipoxin A4 + NAD(+) = 15-oxo-(5S,6R)-dihydroxy-(7E,9E,11Z,13E)-eicosatetraenoate + NADH + H(+)</text>
        <dbReference type="Rhea" id="RHEA:41572"/>
        <dbReference type="ChEBI" id="CHEBI:15378"/>
        <dbReference type="ChEBI" id="CHEBI:57540"/>
        <dbReference type="ChEBI" id="CHEBI:57945"/>
        <dbReference type="ChEBI" id="CHEBI:67026"/>
        <dbReference type="ChEBI" id="CHEBI:78311"/>
    </reaction>
    <physiologicalReaction direction="left-to-right" evidence="16">
        <dbReference type="Rhea" id="RHEA:41573"/>
    </physiologicalReaction>
</comment>
<dbReference type="EMBL" id="DS469655">
    <property type="protein sequence ID" value="EDO37087.1"/>
    <property type="molecule type" value="Genomic_DNA"/>
</dbReference>
<evidence type="ECO:0000256" key="9">
    <source>
        <dbReference type="ARBA" id="ARBA00047325"/>
    </source>
</evidence>
<dbReference type="EC" id="1.1.1.141" evidence="3"/>
<evidence type="ECO:0000256" key="2">
    <source>
        <dbReference type="ARBA" id="ARBA00023002"/>
    </source>
</evidence>
<dbReference type="KEGG" id="nve:5508553"/>
<evidence type="ECO:0000256" key="11">
    <source>
        <dbReference type="ARBA" id="ARBA00048008"/>
    </source>
</evidence>
<comment type="catalytic activity">
    <reaction evidence="18">
        <text>prostaglandin E2 + NAD(+) = 15-oxoprostaglandin E2 + NADH + H(+)</text>
        <dbReference type="Rhea" id="RHEA:11876"/>
        <dbReference type="ChEBI" id="CHEBI:15378"/>
        <dbReference type="ChEBI" id="CHEBI:57400"/>
        <dbReference type="ChEBI" id="CHEBI:57540"/>
        <dbReference type="ChEBI" id="CHEBI:57945"/>
        <dbReference type="ChEBI" id="CHEBI:606564"/>
        <dbReference type="EC" id="1.1.1.141"/>
    </reaction>
    <physiologicalReaction direction="left-to-right" evidence="18">
        <dbReference type="Rhea" id="RHEA:11877"/>
    </physiologicalReaction>
</comment>
<gene>
    <name evidence="23" type="ORF">NEMVEDRAFT_v1g230205</name>
</gene>
<name>A7SGX6_NEMVE</name>
<evidence type="ECO:0000256" key="22">
    <source>
        <dbReference type="RuleBase" id="RU000363"/>
    </source>
</evidence>
<keyword evidence="2" id="KW-0560">Oxidoreductase</keyword>
<dbReference type="SUPFAM" id="SSF51735">
    <property type="entry name" value="NAD(P)-binding Rossmann-fold domains"/>
    <property type="match status" value="1"/>
</dbReference>
<dbReference type="GO" id="GO:0016404">
    <property type="term" value="F:15-hydroxyprostaglandin dehydrogenase (NAD+) activity"/>
    <property type="evidence" value="ECO:0007669"/>
    <property type="project" value="UniProtKB-EC"/>
</dbReference>
<evidence type="ECO:0000256" key="7">
    <source>
        <dbReference type="ARBA" id="ARBA00042026"/>
    </source>
</evidence>
<dbReference type="InterPro" id="IPR036291">
    <property type="entry name" value="NAD(P)-bd_dom_sf"/>
</dbReference>
<comment type="catalytic activity">
    <reaction evidence="12">
        <text>15-oxo-(5S,6R)-dihydroxy-(7E,9E,11Z)-eicosatrienoate + NADH + H(+) = (5S,6R,15S)-trihydroxy-(7E,9E,11Z)-eicosatrienoate + NAD(+)</text>
        <dbReference type="Rhea" id="RHEA:41596"/>
        <dbReference type="ChEBI" id="CHEBI:15378"/>
        <dbReference type="ChEBI" id="CHEBI:57540"/>
        <dbReference type="ChEBI" id="CHEBI:57945"/>
        <dbReference type="ChEBI" id="CHEBI:78325"/>
        <dbReference type="ChEBI" id="CHEBI:78329"/>
    </reaction>
    <physiologicalReaction direction="left-to-right" evidence="12">
        <dbReference type="Rhea" id="RHEA:41597"/>
    </physiologicalReaction>
</comment>
<evidence type="ECO:0000256" key="1">
    <source>
        <dbReference type="ARBA" id="ARBA00006484"/>
    </source>
</evidence>
<evidence type="ECO:0000313" key="23">
    <source>
        <dbReference type="EMBL" id="EDO37087.1"/>
    </source>
</evidence>
<evidence type="ECO:0000256" key="3">
    <source>
        <dbReference type="ARBA" id="ARBA00038968"/>
    </source>
</evidence>
<reference evidence="23 24" key="1">
    <citation type="journal article" date="2007" name="Science">
        <title>Sea anemone genome reveals ancestral eumetazoan gene repertoire and genomic organization.</title>
        <authorList>
            <person name="Putnam N.H."/>
            <person name="Srivastava M."/>
            <person name="Hellsten U."/>
            <person name="Dirks B."/>
            <person name="Chapman J."/>
            <person name="Salamov A."/>
            <person name="Terry A."/>
            <person name="Shapiro H."/>
            <person name="Lindquist E."/>
            <person name="Kapitonov V.V."/>
            <person name="Jurka J."/>
            <person name="Genikhovich G."/>
            <person name="Grigoriev I.V."/>
            <person name="Lucas S.M."/>
            <person name="Steele R.E."/>
            <person name="Finnerty J.R."/>
            <person name="Technau U."/>
            <person name="Martindale M.Q."/>
            <person name="Rokhsar D.S."/>
        </authorList>
    </citation>
    <scope>NUCLEOTIDE SEQUENCE [LARGE SCALE GENOMIC DNA]</scope>
    <source>
        <strain evidence="24">CH2 X CH6</strain>
    </source>
</reference>
<evidence type="ECO:0000256" key="14">
    <source>
        <dbReference type="ARBA" id="ARBA00048170"/>
    </source>
</evidence>
<comment type="catalytic activity">
    <reaction evidence="14">
        <text>resolvin D1 + NAD(+) = 17-oxoresolvin D1 + NADH + H(+)</text>
        <dbReference type="Rhea" id="RHEA:50128"/>
        <dbReference type="ChEBI" id="CHEBI:15378"/>
        <dbReference type="ChEBI" id="CHEBI:57540"/>
        <dbReference type="ChEBI" id="CHEBI:57945"/>
        <dbReference type="ChEBI" id="CHEBI:132079"/>
        <dbReference type="ChEBI" id="CHEBI:132081"/>
    </reaction>
    <physiologicalReaction direction="left-to-right" evidence="14">
        <dbReference type="Rhea" id="RHEA:50129"/>
    </physiologicalReaction>
</comment>
<dbReference type="OrthoDB" id="37659at2759"/>
<comment type="similarity">
    <text evidence="1 22">Belongs to the short-chain dehydrogenases/reductases (SDR) family.</text>
</comment>
<proteinExistence type="inferred from homology"/>
<evidence type="ECO:0000256" key="18">
    <source>
        <dbReference type="ARBA" id="ARBA00048739"/>
    </source>
</evidence>
<dbReference type="PANTHER" id="PTHR44229">
    <property type="entry name" value="15-HYDROXYPROSTAGLANDIN DEHYDROGENASE [NAD(+)]"/>
    <property type="match status" value="1"/>
</dbReference>
<evidence type="ECO:0000256" key="17">
    <source>
        <dbReference type="ARBA" id="ARBA00048611"/>
    </source>
</evidence>
<dbReference type="Gene3D" id="3.40.50.720">
    <property type="entry name" value="NAD(P)-binding Rossmann-like Domain"/>
    <property type="match status" value="1"/>
</dbReference>
<dbReference type="PRINTS" id="PR00080">
    <property type="entry name" value="SDRFAMILY"/>
</dbReference>
<dbReference type="STRING" id="45351.A7SGX6"/>
<evidence type="ECO:0000256" key="12">
    <source>
        <dbReference type="ARBA" id="ARBA00048140"/>
    </source>
</evidence>
<evidence type="ECO:0000256" key="20">
    <source>
        <dbReference type="ARBA" id="ARBA00049151"/>
    </source>
</evidence>
<evidence type="ECO:0000256" key="6">
    <source>
        <dbReference type="ARBA" id="ARBA00041812"/>
    </source>
</evidence>
<comment type="catalytic activity">
    <reaction evidence="19">
        <text>resolvin D2 + NAD(+) = 16-oxoresolvin D2 + NADH + H(+)</text>
        <dbReference type="Rhea" id="RHEA:53588"/>
        <dbReference type="ChEBI" id="CHEBI:15378"/>
        <dbReference type="ChEBI" id="CHEBI:57540"/>
        <dbReference type="ChEBI" id="CHEBI:57945"/>
        <dbReference type="ChEBI" id="CHEBI:133367"/>
        <dbReference type="ChEBI" id="CHEBI:137498"/>
    </reaction>
    <physiologicalReaction direction="left-to-right" evidence="19">
        <dbReference type="Rhea" id="RHEA:53589"/>
    </physiologicalReaction>
</comment>
<sequence length="266" mass="28604">MKIEGTVAIVTGGVQGIGLAISKALLDRDGKVCMLDINEKTGNETLKLLSENYSKHRVLFIKCDVTSQPQMEAAFQRTKDVFGRLDILCNNAGIAVRENDLLRSGAWKTIIDINVKGVILGTLLGLDHMGVSGAKGHGGTIVNVASLAGLVPAPASPVYTASKHAVVGLTRTLTSLWATECVRVNCICPSFTDTAMVRTAIHQDTSNLTFLQKSRIAKIQAMGLLSPELIAEGVVRLIEDDTKIGAVMRATPQRGLDYKKYFTPKL</sequence>
<protein>
    <recommendedName>
        <fullName evidence="5">15-hydroxyprostaglandin dehydrogenase [NAD(+)]</fullName>
        <ecNumber evidence="3">1.1.1.141</ecNumber>
        <ecNumber evidence="4">1.1.1.232</ecNumber>
    </recommendedName>
    <alternativeName>
        <fullName evidence="7">Eicosanoid/docosanoid dehydrogenase [NAD(+)]</fullName>
    </alternativeName>
    <alternativeName>
        <fullName evidence="6">Prostaglandin dehydrogenase 1</fullName>
    </alternativeName>
</protein>
<accession>A7SGX6</accession>
<dbReference type="InParanoid" id="A7SGX6"/>
<dbReference type="PRINTS" id="PR00081">
    <property type="entry name" value="GDHRDH"/>
</dbReference>
<dbReference type="Proteomes" id="UP000001593">
    <property type="component" value="Unassembled WGS sequence"/>
</dbReference>
<comment type="catalytic activity">
    <reaction evidence="21">
        <text>resolvin E1 + NAD(+) = 18-oxo-resolvin E1 + NADH + H(+)</text>
        <dbReference type="Rhea" id="RHEA:49244"/>
        <dbReference type="ChEBI" id="CHEBI:15378"/>
        <dbReference type="ChEBI" id="CHEBI:57540"/>
        <dbReference type="ChEBI" id="CHEBI:57945"/>
        <dbReference type="ChEBI" id="CHEBI:91000"/>
        <dbReference type="ChEBI" id="CHEBI:91001"/>
    </reaction>
    <physiologicalReaction direction="left-to-right" evidence="21">
        <dbReference type="Rhea" id="RHEA:49245"/>
    </physiologicalReaction>
</comment>
<evidence type="ECO:0000256" key="13">
    <source>
        <dbReference type="ARBA" id="ARBA00048144"/>
    </source>
</evidence>
<dbReference type="HOGENOM" id="CLU_010194_2_16_1"/>
<evidence type="ECO:0000313" key="24">
    <source>
        <dbReference type="Proteomes" id="UP000001593"/>
    </source>
</evidence>
<evidence type="ECO:0000256" key="19">
    <source>
        <dbReference type="ARBA" id="ARBA00048921"/>
    </source>
</evidence>
<evidence type="ECO:0000256" key="4">
    <source>
        <dbReference type="ARBA" id="ARBA00039060"/>
    </source>
</evidence>
<dbReference type="GO" id="GO:0047034">
    <property type="term" value="F:15-hydroxyicosatetraenoate dehydrogenase activity"/>
    <property type="evidence" value="ECO:0007669"/>
    <property type="project" value="UniProtKB-EC"/>
</dbReference>
<evidence type="ECO:0000256" key="16">
    <source>
        <dbReference type="ARBA" id="ARBA00048535"/>
    </source>
</evidence>
<comment type="catalytic activity">
    <reaction evidence="9">
        <text>prostaglandin E1 + NAD(+) = 15-oxoprostaglandin E1 + NADH + H(+)</text>
        <dbReference type="Rhea" id="RHEA:16477"/>
        <dbReference type="ChEBI" id="CHEBI:15378"/>
        <dbReference type="ChEBI" id="CHEBI:57397"/>
        <dbReference type="ChEBI" id="CHEBI:57401"/>
        <dbReference type="ChEBI" id="CHEBI:57540"/>
        <dbReference type="ChEBI" id="CHEBI:57945"/>
    </reaction>
    <physiologicalReaction direction="left-to-right" evidence="9">
        <dbReference type="Rhea" id="RHEA:16478"/>
    </physiologicalReaction>
</comment>
<dbReference type="eggNOG" id="KOG4169">
    <property type="taxonomic scope" value="Eukaryota"/>
</dbReference>
<dbReference type="InterPro" id="IPR002347">
    <property type="entry name" value="SDR_fam"/>
</dbReference>
<evidence type="ECO:0000256" key="15">
    <source>
        <dbReference type="ARBA" id="ARBA00048393"/>
    </source>
</evidence>